<name>A0A4Y2GWE4_ARAVE</name>
<dbReference type="EMBL" id="BGPR01001545">
    <property type="protein sequence ID" value="GBM56414.1"/>
    <property type="molecule type" value="Genomic_DNA"/>
</dbReference>
<keyword evidence="3" id="KW-1185">Reference proteome</keyword>
<protein>
    <submittedName>
        <fullName evidence="2">Uncharacterized protein</fullName>
    </submittedName>
</protein>
<organism evidence="2 3">
    <name type="scientific">Araneus ventricosus</name>
    <name type="common">Orbweaver spider</name>
    <name type="synonym">Epeira ventricosa</name>
    <dbReference type="NCBI Taxonomy" id="182803"/>
    <lineage>
        <taxon>Eukaryota</taxon>
        <taxon>Metazoa</taxon>
        <taxon>Ecdysozoa</taxon>
        <taxon>Arthropoda</taxon>
        <taxon>Chelicerata</taxon>
        <taxon>Arachnida</taxon>
        <taxon>Araneae</taxon>
        <taxon>Araneomorphae</taxon>
        <taxon>Entelegynae</taxon>
        <taxon>Araneoidea</taxon>
        <taxon>Araneidae</taxon>
        <taxon>Araneus</taxon>
    </lineage>
</organism>
<evidence type="ECO:0000256" key="1">
    <source>
        <dbReference type="SAM" id="MobiDB-lite"/>
    </source>
</evidence>
<feature type="non-terminal residue" evidence="2">
    <location>
        <position position="1"/>
    </location>
</feature>
<sequence>ATLRSDCVYSPGQKPLNTSLTHSRHPQVKQRNCSRDFESSHHVRIRSLGVGMPVFCLAFVFRRSSGAALLKWV</sequence>
<evidence type="ECO:0000313" key="3">
    <source>
        <dbReference type="Proteomes" id="UP000499080"/>
    </source>
</evidence>
<feature type="region of interest" description="Disordered" evidence="1">
    <location>
        <begin position="13"/>
        <end position="33"/>
    </location>
</feature>
<dbReference type="AlphaFoldDB" id="A0A4Y2GWE4"/>
<dbReference type="Proteomes" id="UP000499080">
    <property type="component" value="Unassembled WGS sequence"/>
</dbReference>
<reference evidence="2 3" key="1">
    <citation type="journal article" date="2019" name="Sci. Rep.">
        <title>Orb-weaving spider Araneus ventricosus genome elucidates the spidroin gene catalogue.</title>
        <authorList>
            <person name="Kono N."/>
            <person name="Nakamura H."/>
            <person name="Ohtoshi R."/>
            <person name="Moran D.A.P."/>
            <person name="Shinohara A."/>
            <person name="Yoshida Y."/>
            <person name="Fujiwara M."/>
            <person name="Mori M."/>
            <person name="Tomita M."/>
            <person name="Arakawa K."/>
        </authorList>
    </citation>
    <scope>NUCLEOTIDE SEQUENCE [LARGE SCALE GENOMIC DNA]</scope>
</reference>
<accession>A0A4Y2GWE4</accession>
<gene>
    <name evidence="2" type="ORF">AVEN_56104_1</name>
</gene>
<evidence type="ECO:0000313" key="2">
    <source>
        <dbReference type="EMBL" id="GBM56414.1"/>
    </source>
</evidence>
<proteinExistence type="predicted"/>
<comment type="caution">
    <text evidence="2">The sequence shown here is derived from an EMBL/GenBank/DDBJ whole genome shotgun (WGS) entry which is preliminary data.</text>
</comment>